<evidence type="ECO:0000259" key="3">
    <source>
        <dbReference type="Pfam" id="PF18962"/>
    </source>
</evidence>
<evidence type="ECO:0000313" key="5">
    <source>
        <dbReference type="Proteomes" id="UP001317001"/>
    </source>
</evidence>
<feature type="signal peptide" evidence="2">
    <location>
        <begin position="1"/>
        <end position="19"/>
    </location>
</feature>
<proteinExistence type="predicted"/>
<evidence type="ECO:0000313" key="4">
    <source>
        <dbReference type="EMBL" id="UUV20743.1"/>
    </source>
</evidence>
<feature type="chain" id="PRO_5045110818" evidence="2">
    <location>
        <begin position="20"/>
        <end position="361"/>
    </location>
</feature>
<dbReference type="RefSeq" id="WP_257498648.1">
    <property type="nucleotide sequence ID" value="NZ_CP102382.1"/>
</dbReference>
<dbReference type="Gene3D" id="2.60.40.3080">
    <property type="match status" value="1"/>
</dbReference>
<feature type="domain" description="Secretion system C-terminal sorting" evidence="3">
    <location>
        <begin position="288"/>
        <end position="359"/>
    </location>
</feature>
<dbReference type="EMBL" id="CP102382">
    <property type="protein sequence ID" value="UUV20743.1"/>
    <property type="molecule type" value="Genomic_DNA"/>
</dbReference>
<dbReference type="NCBIfam" id="TIGR04183">
    <property type="entry name" value="Por_Secre_tail"/>
    <property type="match status" value="1"/>
</dbReference>
<protein>
    <submittedName>
        <fullName evidence="4">T9SS type A sorting domain-containing protein</fullName>
    </submittedName>
</protein>
<gene>
    <name evidence="4" type="ORF">NPX36_10400</name>
</gene>
<keyword evidence="1 2" id="KW-0732">Signal</keyword>
<name>A0ABY5NQI6_9FLAO</name>
<organism evidence="4 5">
    <name type="scientific">Paenimyroides aestuarii</name>
    <dbReference type="NCBI Taxonomy" id="2968490"/>
    <lineage>
        <taxon>Bacteria</taxon>
        <taxon>Pseudomonadati</taxon>
        <taxon>Bacteroidota</taxon>
        <taxon>Flavobacteriia</taxon>
        <taxon>Flavobacteriales</taxon>
        <taxon>Flavobacteriaceae</taxon>
        <taxon>Paenimyroides</taxon>
    </lineage>
</organism>
<dbReference type="Proteomes" id="UP001317001">
    <property type="component" value="Chromosome"/>
</dbReference>
<evidence type="ECO:0000256" key="1">
    <source>
        <dbReference type="ARBA" id="ARBA00022729"/>
    </source>
</evidence>
<dbReference type="Pfam" id="PF18962">
    <property type="entry name" value="Por_Secre_tail"/>
    <property type="match status" value="1"/>
</dbReference>
<reference evidence="4 5" key="1">
    <citation type="submission" date="2022-08" db="EMBL/GenBank/DDBJ databases">
        <title>Myroides zhujiangensis sp. nov., a novel bacterium isolated from sediment in the Pearl River Estuary.</title>
        <authorList>
            <person name="Cui L."/>
        </authorList>
    </citation>
    <scope>NUCLEOTIDE SEQUENCE [LARGE SCALE GENOMIC DNA]</scope>
    <source>
        <strain evidence="4 5">SCSIO 72103</strain>
    </source>
</reference>
<evidence type="ECO:0000256" key="2">
    <source>
        <dbReference type="SAM" id="SignalP"/>
    </source>
</evidence>
<sequence length="361" mass="40342">MKKLLVWCMYLFFMNTAYSQVLYTENFDSFNWGYLGTDPTAKIPGQGGWLTYSMYTQSNNFFSIVNESGKGKVLDISIPLSPGESLRAYKSNLSPLMGNRTAGNEVLKFEIDYFTGPKQPVGVVGNQSGIFLLKGDPFISLEFPIALLDFEKTLAIIRGAADTTGEVDSAPENIIPYGLGLDHYLPFNTWIKIEVYLDYGNRKVYFNIPYFNKVFSGDFLKNSTSTNLLHDFAPDTIMLFTSLDSPLNGPLGYAQNRYDNIKITAISAVPPNVIALSTTEQLAEKFNLYPNPANSVVNITNAENMQIQQITVYDIAGKQLSTQTYNNETEIQLNVEHLANGTYMLHLQTKQGIAVKKLVKK</sequence>
<dbReference type="InterPro" id="IPR026444">
    <property type="entry name" value="Secre_tail"/>
</dbReference>
<keyword evidence="5" id="KW-1185">Reference proteome</keyword>
<accession>A0ABY5NQI6</accession>